<reference evidence="1" key="1">
    <citation type="submission" date="2023-04" db="EMBL/GenBank/DDBJ databases">
        <title>A chromosome-level genome assembly of the parasitoid wasp Eretmocerus hayati.</title>
        <authorList>
            <person name="Zhong Y."/>
            <person name="Liu S."/>
            <person name="Liu Y."/>
        </authorList>
    </citation>
    <scope>NUCLEOTIDE SEQUENCE</scope>
    <source>
        <strain evidence="1">ZJU_SS_LIU_2023</strain>
    </source>
</reference>
<protein>
    <submittedName>
        <fullName evidence="1">Uncharacterized protein</fullName>
    </submittedName>
</protein>
<keyword evidence="2" id="KW-1185">Reference proteome</keyword>
<comment type="caution">
    <text evidence="1">The sequence shown here is derived from an EMBL/GenBank/DDBJ whole genome shotgun (WGS) entry which is preliminary data.</text>
</comment>
<organism evidence="1 2">
    <name type="scientific">Eretmocerus hayati</name>
    <dbReference type="NCBI Taxonomy" id="131215"/>
    <lineage>
        <taxon>Eukaryota</taxon>
        <taxon>Metazoa</taxon>
        <taxon>Ecdysozoa</taxon>
        <taxon>Arthropoda</taxon>
        <taxon>Hexapoda</taxon>
        <taxon>Insecta</taxon>
        <taxon>Pterygota</taxon>
        <taxon>Neoptera</taxon>
        <taxon>Endopterygota</taxon>
        <taxon>Hymenoptera</taxon>
        <taxon>Apocrita</taxon>
        <taxon>Proctotrupomorpha</taxon>
        <taxon>Chalcidoidea</taxon>
        <taxon>Aphelinidae</taxon>
        <taxon>Aphelininae</taxon>
        <taxon>Eretmocerus</taxon>
    </lineage>
</organism>
<sequence length="229" mass="26009">MAKYIRLKSRSGEKCWISEEPASPRYRRPLRLSFEKETKDNILNEYARIKAERDGLQTCSFTLSNGKNVKIKHKVEITMLDGKCVNACTDNAASNRCPMCHATQSEVAKGCDCPLIPENPQFGLGFLHALVRSMENLAQLAYKLCVQRWIIFKASKERKRKTPEKSGITRRMLPYLHESELENICVDDESSDDDHPLEEGMSEGSVREEESPSGADSESSEIYENDISR</sequence>
<evidence type="ECO:0000313" key="2">
    <source>
        <dbReference type="Proteomes" id="UP001239111"/>
    </source>
</evidence>
<gene>
    <name evidence="1" type="ORF">QAD02_000701</name>
</gene>
<dbReference type="EMBL" id="CM056743">
    <property type="protein sequence ID" value="KAJ8669442.1"/>
    <property type="molecule type" value="Genomic_DNA"/>
</dbReference>
<evidence type="ECO:0000313" key="1">
    <source>
        <dbReference type="EMBL" id="KAJ8669442.1"/>
    </source>
</evidence>
<dbReference type="Proteomes" id="UP001239111">
    <property type="component" value="Chromosome 3"/>
</dbReference>
<proteinExistence type="predicted"/>
<name>A0ACC2NEB2_9HYME</name>
<accession>A0ACC2NEB2</accession>